<dbReference type="Proteomes" id="UP000309673">
    <property type="component" value="Unassembled WGS sequence"/>
</dbReference>
<accession>A0A4U0FC43</accession>
<keyword evidence="3" id="KW-0482">Metalloprotease</keyword>
<evidence type="ECO:0000256" key="1">
    <source>
        <dbReference type="SAM" id="Phobius"/>
    </source>
</evidence>
<dbReference type="EMBL" id="SUPK01000005">
    <property type="protein sequence ID" value="TJY41784.1"/>
    <property type="molecule type" value="Genomic_DNA"/>
</dbReference>
<feature type="transmembrane region" description="Helical" evidence="1">
    <location>
        <begin position="136"/>
        <end position="159"/>
    </location>
</feature>
<feature type="transmembrane region" description="Helical" evidence="1">
    <location>
        <begin position="197"/>
        <end position="219"/>
    </location>
</feature>
<protein>
    <submittedName>
        <fullName evidence="3">PrsW family intramembrane metalloprotease</fullName>
    </submittedName>
</protein>
<feature type="transmembrane region" description="Helical" evidence="1">
    <location>
        <begin position="226"/>
        <end position="251"/>
    </location>
</feature>
<evidence type="ECO:0000313" key="4">
    <source>
        <dbReference type="Proteomes" id="UP000309673"/>
    </source>
</evidence>
<proteinExistence type="predicted"/>
<dbReference type="RefSeq" id="WP_136777919.1">
    <property type="nucleotide sequence ID" value="NZ_SUPK01000005.1"/>
</dbReference>
<reference evidence="3 4" key="1">
    <citation type="submission" date="2019-04" db="EMBL/GenBank/DDBJ databases">
        <title>Cohnella sp. nov., isolated from soil.</title>
        <authorList>
            <person name="Kim W."/>
        </authorList>
    </citation>
    <scope>NUCLEOTIDE SEQUENCE [LARGE SCALE GENOMIC DNA]</scope>
    <source>
        <strain evidence="3 4">CAU 1483</strain>
    </source>
</reference>
<feature type="transmembrane region" description="Helical" evidence="1">
    <location>
        <begin position="271"/>
        <end position="291"/>
    </location>
</feature>
<feature type="transmembrane region" description="Helical" evidence="1">
    <location>
        <begin position="111"/>
        <end position="130"/>
    </location>
</feature>
<keyword evidence="3" id="KW-0645">Protease</keyword>
<feature type="domain" description="Zinc-ribbon" evidence="2">
    <location>
        <begin position="3"/>
        <end position="24"/>
    </location>
</feature>
<feature type="transmembrane region" description="Helical" evidence="1">
    <location>
        <begin position="171"/>
        <end position="191"/>
    </location>
</feature>
<dbReference type="GO" id="GO:0008237">
    <property type="term" value="F:metallopeptidase activity"/>
    <property type="evidence" value="ECO:0007669"/>
    <property type="project" value="UniProtKB-KW"/>
</dbReference>
<keyword evidence="4" id="KW-1185">Reference proteome</keyword>
<gene>
    <name evidence="3" type="ORF">E5161_11300</name>
</gene>
<dbReference type="PANTHER" id="PTHR36844">
    <property type="entry name" value="PROTEASE PRSW"/>
    <property type="match status" value="1"/>
</dbReference>
<feature type="transmembrane region" description="Helical" evidence="1">
    <location>
        <begin position="307"/>
        <end position="327"/>
    </location>
</feature>
<organism evidence="3 4">
    <name type="scientific">Cohnella pontilimi</name>
    <dbReference type="NCBI Taxonomy" id="2564100"/>
    <lineage>
        <taxon>Bacteria</taxon>
        <taxon>Bacillati</taxon>
        <taxon>Bacillota</taxon>
        <taxon>Bacilli</taxon>
        <taxon>Bacillales</taxon>
        <taxon>Paenibacillaceae</taxon>
        <taxon>Cohnella</taxon>
    </lineage>
</organism>
<dbReference type="Pfam" id="PF13240">
    <property type="entry name" value="Zn_Ribbon_1"/>
    <property type="match status" value="1"/>
</dbReference>
<evidence type="ECO:0000313" key="3">
    <source>
        <dbReference type="EMBL" id="TJY41784.1"/>
    </source>
</evidence>
<dbReference type="InterPro" id="IPR026870">
    <property type="entry name" value="Zinc_ribbon_dom"/>
</dbReference>
<dbReference type="GO" id="GO:0006508">
    <property type="term" value="P:proteolysis"/>
    <property type="evidence" value="ECO:0007669"/>
    <property type="project" value="UniProtKB-KW"/>
</dbReference>
<feature type="transmembrane region" description="Helical" evidence="1">
    <location>
        <begin position="333"/>
        <end position="354"/>
    </location>
</feature>
<dbReference type="PANTHER" id="PTHR36844:SF1">
    <property type="entry name" value="PROTEASE PRSW"/>
    <property type="match status" value="1"/>
</dbReference>
<dbReference type="AlphaFoldDB" id="A0A4U0FC43"/>
<comment type="caution">
    <text evidence="3">The sequence shown here is derived from an EMBL/GenBank/DDBJ whole genome shotgun (WGS) entry which is preliminary data.</text>
</comment>
<keyword evidence="3" id="KW-0378">Hydrolase</keyword>
<keyword evidence="1" id="KW-0472">Membrane</keyword>
<name>A0A4U0FC43_9BACL</name>
<sequence>MICPNCQYPNAREANFCTSCGSPLPKESSRPSASQPLAAGDDKRTVLNDIATRINRVAGIDTPVELNLREVFSNVTVKHTEEEAERLFAAGTSETTPDISTIADTWPKPWLFARVFLIVAVAYFGLYLGVSQFENINLLPGLITLGSFMVPLTILIFFWEMNAPQNISMYQVMKMLLVGGVLSMIAAIFIFESLADSGSAIIIGIVEEAAKVLVLLLFLKERKYPYVLNGLLIGAAVGTGFAAFESAGYAFQVLIHRDLHAMYSTIFWRGVLAPGGHIVWAALSGAALCMVKGDQAFEWAMLKDSRFLRIFAIVVILHAVWDLPWGSFADLPLAQIVLTVVSWIIAFAVMNVGLKQISRNKQQPAQAISPSDGVTM</sequence>
<dbReference type="InterPro" id="IPR026898">
    <property type="entry name" value="PrsW"/>
</dbReference>
<evidence type="ECO:0000259" key="2">
    <source>
        <dbReference type="Pfam" id="PF13240"/>
    </source>
</evidence>
<dbReference type="Pfam" id="PF13367">
    <property type="entry name" value="PrsW-protease"/>
    <property type="match status" value="1"/>
</dbReference>
<dbReference type="OrthoDB" id="153483at2"/>
<keyword evidence="1" id="KW-1133">Transmembrane helix</keyword>
<keyword evidence="1" id="KW-0812">Transmembrane</keyword>